<gene>
    <name evidence="3" type="ORF">SAMEA4384070_02000</name>
</gene>
<keyword evidence="2" id="KW-0732">Signal</keyword>
<evidence type="ECO:0000313" key="4">
    <source>
        <dbReference type="Proteomes" id="UP000215134"/>
    </source>
</evidence>
<dbReference type="GeneID" id="75027160"/>
<feature type="compositionally biased region" description="Basic and acidic residues" evidence="1">
    <location>
        <begin position="66"/>
        <end position="77"/>
    </location>
</feature>
<dbReference type="EMBL" id="LT906479">
    <property type="protein sequence ID" value="SNV99738.1"/>
    <property type="molecule type" value="Genomic_DNA"/>
</dbReference>
<evidence type="ECO:0000256" key="2">
    <source>
        <dbReference type="SAM" id="SignalP"/>
    </source>
</evidence>
<keyword evidence="4" id="KW-1185">Reference proteome</keyword>
<evidence type="ECO:0000313" key="3">
    <source>
        <dbReference type="EMBL" id="SNV99738.1"/>
    </source>
</evidence>
<organism evidence="3 4">
    <name type="scientific">Serratia ficaria</name>
    <dbReference type="NCBI Taxonomy" id="61651"/>
    <lineage>
        <taxon>Bacteria</taxon>
        <taxon>Pseudomonadati</taxon>
        <taxon>Pseudomonadota</taxon>
        <taxon>Gammaproteobacteria</taxon>
        <taxon>Enterobacterales</taxon>
        <taxon>Yersiniaceae</taxon>
        <taxon>Serratia</taxon>
    </lineage>
</organism>
<feature type="signal peptide" evidence="2">
    <location>
        <begin position="1"/>
        <end position="18"/>
    </location>
</feature>
<name>A0A240BXZ4_SERFI</name>
<feature type="chain" id="PRO_5011263326" evidence="2">
    <location>
        <begin position="19"/>
        <end position="111"/>
    </location>
</feature>
<dbReference type="Proteomes" id="UP000215134">
    <property type="component" value="Chromosome 1"/>
</dbReference>
<evidence type="ECO:0000256" key="1">
    <source>
        <dbReference type="SAM" id="MobiDB-lite"/>
    </source>
</evidence>
<protein>
    <submittedName>
        <fullName evidence="3">Uncharacterized protein</fullName>
    </submittedName>
</protein>
<dbReference type="OrthoDB" id="6497043at2"/>
<proteinExistence type="predicted"/>
<dbReference type="AlphaFoldDB" id="A0A240BXZ4"/>
<sequence>MKRIFLACVALCCSLPSAARLDLEYHAAPPQDNKIPEEYKKKRSALQHRIWSAEGLALADERAIEREQQRAAAEQERKRRQAPLYGQRNCRKAYSKDARRQAACFASHPQY</sequence>
<reference evidence="3 4" key="1">
    <citation type="submission" date="2017-06" db="EMBL/GenBank/DDBJ databases">
        <authorList>
            <consortium name="Pathogen Informatics"/>
        </authorList>
    </citation>
    <scope>NUCLEOTIDE SEQUENCE [LARGE SCALE GENOMIC DNA]</scope>
    <source>
        <strain evidence="3 4">NCTC12148</strain>
    </source>
</reference>
<dbReference type="KEGG" id="sfj:SAMEA4384070_2000"/>
<dbReference type="RefSeq" id="WP_061799059.1">
    <property type="nucleotide sequence ID" value="NZ_CABITV010000002.1"/>
</dbReference>
<accession>A0A240BXZ4</accession>
<feature type="region of interest" description="Disordered" evidence="1">
    <location>
        <begin position="66"/>
        <end position="95"/>
    </location>
</feature>